<evidence type="ECO:0000313" key="4">
    <source>
        <dbReference type="Proteomes" id="UP001497623"/>
    </source>
</evidence>
<dbReference type="Pfam" id="PF00379">
    <property type="entry name" value="Chitin_bind_4"/>
    <property type="match status" value="1"/>
</dbReference>
<organism evidence="3 4">
    <name type="scientific">Meganyctiphanes norvegica</name>
    <name type="common">Northern krill</name>
    <name type="synonym">Thysanopoda norvegica</name>
    <dbReference type="NCBI Taxonomy" id="48144"/>
    <lineage>
        <taxon>Eukaryota</taxon>
        <taxon>Metazoa</taxon>
        <taxon>Ecdysozoa</taxon>
        <taxon>Arthropoda</taxon>
        <taxon>Crustacea</taxon>
        <taxon>Multicrustacea</taxon>
        <taxon>Malacostraca</taxon>
        <taxon>Eumalacostraca</taxon>
        <taxon>Eucarida</taxon>
        <taxon>Euphausiacea</taxon>
        <taxon>Euphausiidae</taxon>
        <taxon>Meganyctiphanes</taxon>
    </lineage>
</organism>
<dbReference type="EMBL" id="CAXKWB010047643">
    <property type="protein sequence ID" value="CAL4165693.1"/>
    <property type="molecule type" value="Genomic_DNA"/>
</dbReference>
<evidence type="ECO:0000313" key="3">
    <source>
        <dbReference type="EMBL" id="CAL4165693.1"/>
    </source>
</evidence>
<dbReference type="GO" id="GO:0042302">
    <property type="term" value="F:structural constituent of cuticle"/>
    <property type="evidence" value="ECO:0007669"/>
    <property type="project" value="UniProtKB-UniRule"/>
</dbReference>
<gene>
    <name evidence="3" type="ORF">MNOR_LOCUS33294</name>
</gene>
<keyword evidence="2" id="KW-0732">Signal</keyword>
<feature type="signal peptide" evidence="2">
    <location>
        <begin position="1"/>
        <end position="19"/>
    </location>
</feature>
<comment type="caution">
    <text evidence="3">The sequence shown here is derived from an EMBL/GenBank/DDBJ whole genome shotgun (WGS) entry which is preliminary data.</text>
</comment>
<name>A0AAV2S571_MEGNR</name>
<dbReference type="Proteomes" id="UP001497623">
    <property type="component" value="Unassembled WGS sequence"/>
</dbReference>
<proteinExistence type="predicted"/>
<keyword evidence="4" id="KW-1185">Reference proteome</keyword>
<dbReference type="AlphaFoldDB" id="A0AAV2S571"/>
<evidence type="ECO:0000256" key="1">
    <source>
        <dbReference type="PROSITE-ProRule" id="PRU00497"/>
    </source>
</evidence>
<accession>A0AAV2S571</accession>
<feature type="chain" id="PRO_5043718850" evidence="2">
    <location>
        <begin position="20"/>
        <end position="257"/>
    </location>
</feature>
<evidence type="ECO:0000256" key="2">
    <source>
        <dbReference type="SAM" id="SignalP"/>
    </source>
</evidence>
<keyword evidence="1" id="KW-0193">Cuticle</keyword>
<sequence length="257" mass="28761">MDAAAVLFLVCLSHTSSWAFPQIGGFNNGATRGQNFGARAQNFGAAPPPLPQQHPIIPYSYGYEVQDPLTNNYQNKAEIKTANGDVFGSYSVLMPDGYIYTTTYNSTLTTGFVSRLVKTLALLPHQLAAQTAATQQGRQQKATSPQQFQLVKSQAQLPQQPQAQLVRPQQPQQQQVQQLQTQRIQQLPQPQQLQPQQQLQAHQFQPQQLPQSQQLLLQQQHLQQQLAQQQQLQQQIAQPPFLQGQQPLQQGPFRVVA</sequence>
<dbReference type="PROSITE" id="PS51155">
    <property type="entry name" value="CHIT_BIND_RR_2"/>
    <property type="match status" value="1"/>
</dbReference>
<dbReference type="InterPro" id="IPR000618">
    <property type="entry name" value="Insect_cuticle"/>
</dbReference>
<protein>
    <submittedName>
        <fullName evidence="3">Uncharacterized protein</fullName>
    </submittedName>
</protein>
<reference evidence="3 4" key="1">
    <citation type="submission" date="2024-05" db="EMBL/GenBank/DDBJ databases">
        <authorList>
            <person name="Wallberg A."/>
        </authorList>
    </citation>
    <scope>NUCLEOTIDE SEQUENCE [LARGE SCALE GENOMIC DNA]</scope>
</reference>